<reference evidence="2" key="1">
    <citation type="submission" date="2016-10" db="EMBL/GenBank/DDBJ databases">
        <authorList>
            <person name="Varghese N."/>
            <person name="Submissions S."/>
        </authorList>
    </citation>
    <scope>NUCLEOTIDE SEQUENCE [LARGE SCALE GENOMIC DNA]</scope>
    <source>
        <strain evidence="2">CGMCC 1.10683</strain>
    </source>
</reference>
<accession>A0A1I6NR64</accession>
<dbReference type="OrthoDB" id="7208554at2"/>
<evidence type="ECO:0000313" key="2">
    <source>
        <dbReference type="Proteomes" id="UP000198788"/>
    </source>
</evidence>
<dbReference type="AlphaFoldDB" id="A0A1I6NR64"/>
<name>A0A1I6NR64_9CAUL</name>
<keyword evidence="2" id="KW-1185">Reference proteome</keyword>
<gene>
    <name evidence="1" type="ORF">SAMN05192570_0382</name>
</gene>
<organism evidence="1 2">
    <name type="scientific">Brevundimonas viscosa</name>
    <dbReference type="NCBI Taxonomy" id="871741"/>
    <lineage>
        <taxon>Bacteria</taxon>
        <taxon>Pseudomonadati</taxon>
        <taxon>Pseudomonadota</taxon>
        <taxon>Alphaproteobacteria</taxon>
        <taxon>Caulobacterales</taxon>
        <taxon>Caulobacteraceae</taxon>
        <taxon>Brevundimonas</taxon>
    </lineage>
</organism>
<dbReference type="STRING" id="871741.SAMN05192570_0382"/>
<evidence type="ECO:0000313" key="1">
    <source>
        <dbReference type="EMBL" id="SFS30407.1"/>
    </source>
</evidence>
<dbReference type="EMBL" id="FOZV01000001">
    <property type="protein sequence ID" value="SFS30407.1"/>
    <property type="molecule type" value="Genomic_DNA"/>
</dbReference>
<protein>
    <submittedName>
        <fullName evidence="1">Uncharacterized protein</fullName>
    </submittedName>
</protein>
<dbReference type="RefSeq" id="WP_092306183.1">
    <property type="nucleotide sequence ID" value="NZ_FOZV01000001.1"/>
</dbReference>
<dbReference type="Proteomes" id="UP000198788">
    <property type="component" value="Unassembled WGS sequence"/>
</dbReference>
<proteinExistence type="predicted"/>
<sequence length="64" mass="7217">MSKFSLRLHHLAGLAPVDEPLDVIDLAQARELARVRLLLTRDYSRVELHQAGQALEVLERDSLA</sequence>